<sequence length="257" mass="26547">MTLTVAAGQFASAGDVETDIATVVRAVQQAGGADLLVMPELFLGGYRLPPIVVGESDPRLQPIADAAAAAGTVVLVGACLDGPDGFTISTLAFGLGDDPAARRVYDKQNPCGDEGQHVVPGSESVIIDVRGWAVGLSICYDGCFPEHARAVALAGAEVYAASVAYFAGSAHRREVYYRARAVENGMYAVVSGLSGSVAGAEFDGGSAVYDPEGRILASVEETEGLAIATLDRPLLKATRAAHTMLADVREPGPVVRR</sequence>
<dbReference type="Gene3D" id="3.60.110.10">
    <property type="entry name" value="Carbon-nitrogen hydrolase"/>
    <property type="match status" value="1"/>
</dbReference>
<dbReference type="Pfam" id="PF00795">
    <property type="entry name" value="CN_hydrolase"/>
    <property type="match status" value="1"/>
</dbReference>
<dbReference type="InterPro" id="IPR036526">
    <property type="entry name" value="C-N_Hydrolase_sf"/>
</dbReference>
<evidence type="ECO:0000313" key="4">
    <source>
        <dbReference type="EMBL" id="NYI36949.1"/>
    </source>
</evidence>
<comment type="caution">
    <text evidence="3">The sequence shown here is derived from an EMBL/GenBank/DDBJ whole genome shotgun (WGS) entry which is preliminary data.</text>
</comment>
<reference evidence="3" key="2">
    <citation type="submission" date="2020-09" db="EMBL/GenBank/DDBJ databases">
        <title>Novel species in genus Aeromicrobium.</title>
        <authorList>
            <person name="Zhang G."/>
        </authorList>
    </citation>
    <scope>NUCLEOTIDE SEQUENCE</scope>
    <source>
        <strain evidence="3">SSW1-57</strain>
    </source>
</reference>
<evidence type="ECO:0000313" key="6">
    <source>
        <dbReference type="Proteomes" id="UP000659061"/>
    </source>
</evidence>
<evidence type="ECO:0000259" key="2">
    <source>
        <dbReference type="PROSITE" id="PS50263"/>
    </source>
</evidence>
<feature type="domain" description="CN hydrolase" evidence="2">
    <location>
        <begin position="1"/>
        <end position="232"/>
    </location>
</feature>
<dbReference type="SUPFAM" id="SSF56317">
    <property type="entry name" value="Carbon-nitrogen hydrolase"/>
    <property type="match status" value="1"/>
</dbReference>
<dbReference type="EMBL" id="JACWMT010000001">
    <property type="protein sequence ID" value="MBD1269142.1"/>
    <property type="molecule type" value="Genomic_DNA"/>
</dbReference>
<dbReference type="Proteomes" id="UP000587211">
    <property type="component" value="Unassembled WGS sequence"/>
</dbReference>
<dbReference type="PANTHER" id="PTHR43674">
    <property type="entry name" value="NITRILASE C965.09-RELATED"/>
    <property type="match status" value="1"/>
</dbReference>
<keyword evidence="1 3" id="KW-0378">Hydrolase</keyword>
<protein>
    <submittedName>
        <fullName evidence="4">Amidohydrolase</fullName>
    </submittedName>
    <submittedName>
        <fullName evidence="3">Carbon-nitrogen hydrolase family protein</fullName>
    </submittedName>
</protein>
<dbReference type="GO" id="GO:0016811">
    <property type="term" value="F:hydrolase activity, acting on carbon-nitrogen (but not peptide) bonds, in linear amides"/>
    <property type="evidence" value="ECO:0007669"/>
    <property type="project" value="TreeGrafter"/>
</dbReference>
<dbReference type="InterPro" id="IPR003010">
    <property type="entry name" value="C-N_Hydrolase"/>
</dbReference>
<dbReference type="AlphaFoldDB" id="A0A8I0FWB3"/>
<organism evidence="3 6">
    <name type="scientific">Aeromicrobium tamlense</name>
    <dbReference type="NCBI Taxonomy" id="375541"/>
    <lineage>
        <taxon>Bacteria</taxon>
        <taxon>Bacillati</taxon>
        <taxon>Actinomycetota</taxon>
        <taxon>Actinomycetes</taxon>
        <taxon>Propionibacteriales</taxon>
        <taxon>Nocardioidaceae</taxon>
        <taxon>Aeromicrobium</taxon>
    </lineage>
</organism>
<proteinExistence type="predicted"/>
<dbReference type="EMBL" id="JACBZN010000001">
    <property type="protein sequence ID" value="NYI36949.1"/>
    <property type="molecule type" value="Genomic_DNA"/>
</dbReference>
<evidence type="ECO:0000313" key="5">
    <source>
        <dbReference type="Proteomes" id="UP000587211"/>
    </source>
</evidence>
<dbReference type="RefSeq" id="WP_179423020.1">
    <property type="nucleotide sequence ID" value="NZ_BAAAMP010000002.1"/>
</dbReference>
<reference evidence="4 5" key="1">
    <citation type="submission" date="2020-07" db="EMBL/GenBank/DDBJ databases">
        <title>Sequencing the genomes of 1000 actinobacteria strains.</title>
        <authorList>
            <person name="Klenk H.-P."/>
        </authorList>
    </citation>
    <scope>NUCLEOTIDE SEQUENCE [LARGE SCALE GENOMIC DNA]</scope>
    <source>
        <strain evidence="4 5">DSM 19087</strain>
    </source>
</reference>
<gene>
    <name evidence="4" type="ORF">BJ975_000324</name>
    <name evidence="3" type="ORF">IDH50_02755</name>
</gene>
<keyword evidence="5" id="KW-1185">Reference proteome</keyword>
<dbReference type="CDD" id="cd07197">
    <property type="entry name" value="nitrilase"/>
    <property type="match status" value="1"/>
</dbReference>
<dbReference type="Proteomes" id="UP000659061">
    <property type="component" value="Unassembled WGS sequence"/>
</dbReference>
<dbReference type="InterPro" id="IPR050345">
    <property type="entry name" value="Aliph_Amidase/BUP"/>
</dbReference>
<dbReference type="PANTHER" id="PTHR43674:SF2">
    <property type="entry name" value="BETA-UREIDOPROPIONASE"/>
    <property type="match status" value="1"/>
</dbReference>
<evidence type="ECO:0000313" key="3">
    <source>
        <dbReference type="EMBL" id="MBD1269142.1"/>
    </source>
</evidence>
<accession>A0A8I0FWB3</accession>
<dbReference type="PROSITE" id="PS50263">
    <property type="entry name" value="CN_HYDROLASE"/>
    <property type="match status" value="1"/>
</dbReference>
<name>A0A8I0FWB3_9ACTN</name>
<evidence type="ECO:0000256" key="1">
    <source>
        <dbReference type="ARBA" id="ARBA00022801"/>
    </source>
</evidence>